<dbReference type="Proteomes" id="UP000284002">
    <property type="component" value="Unassembled WGS sequence"/>
</dbReference>
<sequence>MPSSDFSADWRNAGAELILDSVPLLNRDQHSAPSLTIDENWFTSRDYLFEQLIKIVRCATSRPALFHCHAVTTPHPSRSSIQSWIRFKAFTRPKQFKKTPSPASTFEAADEVVSFSRLKKPKTPFFPCPLDFFRANNSAIGGSVRVVLLQVIERHAKAPIINDHCITDKSRNGYGVFSKTRLYKTTQLKVTEILTMKFDFDDFRHPAKAPK</sequence>
<comment type="caution">
    <text evidence="1">The sequence shown here is derived from an EMBL/GenBank/DDBJ whole genome shotgun (WGS) entry which is preliminary data.</text>
</comment>
<evidence type="ECO:0000313" key="1">
    <source>
        <dbReference type="EMBL" id="RON14813.1"/>
    </source>
</evidence>
<evidence type="ECO:0000313" key="2">
    <source>
        <dbReference type="Proteomes" id="UP000284002"/>
    </source>
</evidence>
<gene>
    <name evidence="1" type="ORF">BK662_15010</name>
</gene>
<protein>
    <submittedName>
        <fullName evidence="1">Uncharacterized protein</fullName>
    </submittedName>
</protein>
<accession>A0A423HNQ3</accession>
<organism evidence="1 2">
    <name type="scientific">Pseudomonas frederiksbergensis</name>
    <dbReference type="NCBI Taxonomy" id="104087"/>
    <lineage>
        <taxon>Bacteria</taxon>
        <taxon>Pseudomonadati</taxon>
        <taxon>Pseudomonadota</taxon>
        <taxon>Gammaproteobacteria</taxon>
        <taxon>Pseudomonadales</taxon>
        <taxon>Pseudomonadaceae</taxon>
        <taxon>Pseudomonas</taxon>
    </lineage>
</organism>
<proteinExistence type="predicted"/>
<name>A0A423HNQ3_9PSED</name>
<dbReference type="EMBL" id="MOBM01000020">
    <property type="protein sequence ID" value="RON14813.1"/>
    <property type="molecule type" value="Genomic_DNA"/>
</dbReference>
<reference evidence="1 2" key="1">
    <citation type="submission" date="2016-10" db="EMBL/GenBank/DDBJ databases">
        <title>Comparative genome analysis of multiple Pseudomonas spp. focuses on biocontrol and plant growth promoting traits.</title>
        <authorList>
            <person name="Tao X.-Y."/>
            <person name="Taylor C.G."/>
        </authorList>
    </citation>
    <scope>NUCLEOTIDE SEQUENCE [LARGE SCALE GENOMIC DNA]</scope>
    <source>
        <strain evidence="1 2">36C6</strain>
    </source>
</reference>
<dbReference type="AlphaFoldDB" id="A0A423HNQ3"/>